<evidence type="ECO:0000313" key="4">
    <source>
        <dbReference type="Proteomes" id="UP000824469"/>
    </source>
</evidence>
<dbReference type="Gene3D" id="3.30.70.100">
    <property type="match status" value="1"/>
</dbReference>
<reference evidence="3 4" key="1">
    <citation type="journal article" date="2021" name="Nat. Plants">
        <title>The Taxus genome provides insights into paclitaxel biosynthesis.</title>
        <authorList>
            <person name="Xiong X."/>
            <person name="Gou J."/>
            <person name="Liao Q."/>
            <person name="Li Y."/>
            <person name="Zhou Q."/>
            <person name="Bi G."/>
            <person name="Li C."/>
            <person name="Du R."/>
            <person name="Wang X."/>
            <person name="Sun T."/>
            <person name="Guo L."/>
            <person name="Liang H."/>
            <person name="Lu P."/>
            <person name="Wu Y."/>
            <person name="Zhang Z."/>
            <person name="Ro D.K."/>
            <person name="Shang Y."/>
            <person name="Huang S."/>
            <person name="Yan J."/>
        </authorList>
    </citation>
    <scope>NUCLEOTIDE SEQUENCE [LARGE SCALE GENOMIC DNA]</scope>
    <source>
        <strain evidence="3">Ta-2019</strain>
    </source>
</reference>
<dbReference type="EMBL" id="JAHRHJ020000002">
    <property type="protein sequence ID" value="KAH9325082.1"/>
    <property type="molecule type" value="Genomic_DNA"/>
</dbReference>
<dbReference type="InterPro" id="IPR036163">
    <property type="entry name" value="HMA_dom_sf"/>
</dbReference>
<feature type="domain" description="HMA" evidence="2">
    <location>
        <begin position="1"/>
        <end position="62"/>
    </location>
</feature>
<dbReference type="Pfam" id="PF00403">
    <property type="entry name" value="HMA"/>
    <property type="match status" value="1"/>
</dbReference>
<sequence>IVELQVRLHCKGCERTVRKALCKLEGVQTVDIEMNLHKVTVGGCVDQKMVLKTVRKTGRRAELWPLNPNQPSHITPKSKTTHSLHTSSTYTKVYNSFRKHGYNGNFGYFKLAGSSEKTKRPTF</sequence>
<dbReference type="OMA" id="CHGCERT"/>
<gene>
    <name evidence="3" type="ORF">KI387_005260</name>
</gene>
<evidence type="ECO:0000313" key="3">
    <source>
        <dbReference type="EMBL" id="KAH9325082.1"/>
    </source>
</evidence>
<dbReference type="PANTHER" id="PTHR22814:SF351">
    <property type="entry name" value="HEAVY METAL-ASSOCIATED ISOPRENYLATED PLANT PROTEIN 28"/>
    <property type="match status" value="1"/>
</dbReference>
<feature type="non-terminal residue" evidence="3">
    <location>
        <position position="1"/>
    </location>
</feature>
<protein>
    <recommendedName>
        <fullName evidence="2">HMA domain-containing protein</fullName>
    </recommendedName>
</protein>
<accession>A0AA38GNI7</accession>
<proteinExistence type="predicted"/>
<name>A0AA38GNI7_TAXCH</name>
<evidence type="ECO:0000259" key="2">
    <source>
        <dbReference type="PROSITE" id="PS50846"/>
    </source>
</evidence>
<dbReference type="PROSITE" id="PS50846">
    <property type="entry name" value="HMA_2"/>
    <property type="match status" value="1"/>
</dbReference>
<dbReference type="GO" id="GO:0046872">
    <property type="term" value="F:metal ion binding"/>
    <property type="evidence" value="ECO:0007669"/>
    <property type="project" value="UniProtKB-KW"/>
</dbReference>
<feature type="non-terminal residue" evidence="3">
    <location>
        <position position="123"/>
    </location>
</feature>
<organism evidence="3 4">
    <name type="scientific">Taxus chinensis</name>
    <name type="common">Chinese yew</name>
    <name type="synonym">Taxus wallichiana var. chinensis</name>
    <dbReference type="NCBI Taxonomy" id="29808"/>
    <lineage>
        <taxon>Eukaryota</taxon>
        <taxon>Viridiplantae</taxon>
        <taxon>Streptophyta</taxon>
        <taxon>Embryophyta</taxon>
        <taxon>Tracheophyta</taxon>
        <taxon>Spermatophyta</taxon>
        <taxon>Pinopsida</taxon>
        <taxon>Pinidae</taxon>
        <taxon>Conifers II</taxon>
        <taxon>Cupressales</taxon>
        <taxon>Taxaceae</taxon>
        <taxon>Taxus</taxon>
    </lineage>
</organism>
<keyword evidence="1" id="KW-0479">Metal-binding</keyword>
<dbReference type="CDD" id="cd00371">
    <property type="entry name" value="HMA"/>
    <property type="match status" value="1"/>
</dbReference>
<evidence type="ECO:0000256" key="1">
    <source>
        <dbReference type="ARBA" id="ARBA00022723"/>
    </source>
</evidence>
<dbReference type="Proteomes" id="UP000824469">
    <property type="component" value="Unassembled WGS sequence"/>
</dbReference>
<dbReference type="InterPro" id="IPR006121">
    <property type="entry name" value="HMA_dom"/>
</dbReference>
<keyword evidence="4" id="KW-1185">Reference proteome</keyword>
<dbReference type="SUPFAM" id="SSF55008">
    <property type="entry name" value="HMA, heavy metal-associated domain"/>
    <property type="match status" value="1"/>
</dbReference>
<dbReference type="AlphaFoldDB" id="A0AA38GNI7"/>
<dbReference type="PANTHER" id="PTHR22814">
    <property type="entry name" value="COPPER TRANSPORT PROTEIN ATOX1-RELATED"/>
    <property type="match status" value="1"/>
</dbReference>
<comment type="caution">
    <text evidence="3">The sequence shown here is derived from an EMBL/GenBank/DDBJ whole genome shotgun (WGS) entry which is preliminary data.</text>
</comment>